<evidence type="ECO:0000313" key="1">
    <source>
        <dbReference type="EMBL" id="GBL72451.1"/>
    </source>
</evidence>
<dbReference type="Proteomes" id="UP000499080">
    <property type="component" value="Unassembled WGS sequence"/>
</dbReference>
<name>A0A4Y1ZY75_ARAVE</name>
<accession>A0A4Y1ZY75</accession>
<protein>
    <submittedName>
        <fullName evidence="1">Uncharacterized protein</fullName>
    </submittedName>
</protein>
<proteinExistence type="predicted"/>
<evidence type="ECO:0000313" key="2">
    <source>
        <dbReference type="Proteomes" id="UP000499080"/>
    </source>
</evidence>
<gene>
    <name evidence="1" type="ORF">AVEN_115371_1</name>
</gene>
<keyword evidence="2" id="KW-1185">Reference proteome</keyword>
<sequence>MVRESTSTTGNAAQRAQAHEETTLTSFFTLCAQDEFSRSLLQNEVPKYYTRNNGYKTCPTSKSRAGCTGRSRNKIQRCSLAGAHCPYNP</sequence>
<organism evidence="1 2">
    <name type="scientific">Araneus ventricosus</name>
    <name type="common">Orbweaver spider</name>
    <name type="synonym">Epeira ventricosa</name>
    <dbReference type="NCBI Taxonomy" id="182803"/>
    <lineage>
        <taxon>Eukaryota</taxon>
        <taxon>Metazoa</taxon>
        <taxon>Ecdysozoa</taxon>
        <taxon>Arthropoda</taxon>
        <taxon>Chelicerata</taxon>
        <taxon>Arachnida</taxon>
        <taxon>Araneae</taxon>
        <taxon>Araneomorphae</taxon>
        <taxon>Entelegynae</taxon>
        <taxon>Araneoidea</taxon>
        <taxon>Araneidae</taxon>
        <taxon>Araneus</taxon>
    </lineage>
</organism>
<comment type="caution">
    <text evidence="1">The sequence shown here is derived from an EMBL/GenBank/DDBJ whole genome shotgun (WGS) entry which is preliminary data.</text>
</comment>
<dbReference type="EMBL" id="BGPR01000001">
    <property type="protein sequence ID" value="GBL72451.1"/>
    <property type="molecule type" value="Genomic_DNA"/>
</dbReference>
<dbReference type="AlphaFoldDB" id="A0A4Y1ZY75"/>
<reference evidence="1 2" key="1">
    <citation type="journal article" date="2019" name="Sci. Rep.">
        <title>Orb-weaving spider Araneus ventricosus genome elucidates the spidroin gene catalogue.</title>
        <authorList>
            <person name="Kono N."/>
            <person name="Nakamura H."/>
            <person name="Ohtoshi R."/>
            <person name="Moran D.A.P."/>
            <person name="Shinohara A."/>
            <person name="Yoshida Y."/>
            <person name="Fujiwara M."/>
            <person name="Mori M."/>
            <person name="Tomita M."/>
            <person name="Arakawa K."/>
        </authorList>
    </citation>
    <scope>NUCLEOTIDE SEQUENCE [LARGE SCALE GENOMIC DNA]</scope>
</reference>